<evidence type="ECO:0000256" key="5">
    <source>
        <dbReference type="SAM" id="MobiDB-lite"/>
    </source>
</evidence>
<dbReference type="NCBIfam" id="TIGR01022">
    <property type="entry name" value="rpmJ_bact"/>
    <property type="match status" value="1"/>
</dbReference>
<dbReference type="InterPro" id="IPR000473">
    <property type="entry name" value="Ribosomal_bL36"/>
</dbReference>
<dbReference type="PROSITE" id="PS00828">
    <property type="entry name" value="RIBOSOMAL_L36"/>
    <property type="match status" value="1"/>
</dbReference>
<feature type="region of interest" description="Disordered" evidence="5">
    <location>
        <begin position="131"/>
        <end position="171"/>
    </location>
</feature>
<dbReference type="SUPFAM" id="SSF57840">
    <property type="entry name" value="Ribosomal protein L36"/>
    <property type="match status" value="1"/>
</dbReference>
<name>A0A843UJF0_COLES</name>
<comment type="caution">
    <text evidence="6">The sequence shown here is derived from an EMBL/GenBank/DDBJ whole genome shotgun (WGS) entry which is preliminary data.</text>
</comment>
<keyword evidence="7" id="KW-1185">Reference proteome</keyword>
<evidence type="ECO:0000313" key="7">
    <source>
        <dbReference type="Proteomes" id="UP000652761"/>
    </source>
</evidence>
<sequence length="171" mass="18302">MFSSRFPHGGKNPLNSAQPDCFGPLRTRLIGSCSGKPHKPPLAVAHRRPASSGPLAALTSPAAEGSRFRSPPTGHRQSNAAVSPVASCRHDMKVRSSVKKLCEFCRTVKRRGRVFVLCTANPKHKQRQGISTFAYEGPPPPVSSDVGSTQQNPTSSIRGIGLASLLTKHDK</sequence>
<dbReference type="GO" id="GO:1990904">
    <property type="term" value="C:ribonucleoprotein complex"/>
    <property type="evidence" value="ECO:0007669"/>
    <property type="project" value="UniProtKB-KW"/>
</dbReference>
<evidence type="ECO:0000313" key="6">
    <source>
        <dbReference type="EMBL" id="MQL80089.1"/>
    </source>
</evidence>
<keyword evidence="2 4" id="KW-0689">Ribosomal protein</keyword>
<organism evidence="6 7">
    <name type="scientific">Colocasia esculenta</name>
    <name type="common">Wild taro</name>
    <name type="synonym">Arum esculentum</name>
    <dbReference type="NCBI Taxonomy" id="4460"/>
    <lineage>
        <taxon>Eukaryota</taxon>
        <taxon>Viridiplantae</taxon>
        <taxon>Streptophyta</taxon>
        <taxon>Embryophyta</taxon>
        <taxon>Tracheophyta</taxon>
        <taxon>Spermatophyta</taxon>
        <taxon>Magnoliopsida</taxon>
        <taxon>Liliopsida</taxon>
        <taxon>Araceae</taxon>
        <taxon>Aroideae</taxon>
        <taxon>Colocasieae</taxon>
        <taxon>Colocasia</taxon>
    </lineage>
</organism>
<dbReference type="OrthoDB" id="10265903at2759"/>
<feature type="region of interest" description="Disordered" evidence="5">
    <location>
        <begin position="46"/>
        <end position="85"/>
    </location>
</feature>
<dbReference type="Pfam" id="PF00444">
    <property type="entry name" value="Ribosomal_L36"/>
    <property type="match status" value="1"/>
</dbReference>
<dbReference type="EMBL" id="NMUH01000489">
    <property type="protein sequence ID" value="MQL80089.1"/>
    <property type="molecule type" value="Genomic_DNA"/>
</dbReference>
<dbReference type="InterPro" id="IPR052010">
    <property type="entry name" value="Ribosomal_LSU_bL36"/>
</dbReference>
<evidence type="ECO:0000256" key="1">
    <source>
        <dbReference type="ARBA" id="ARBA00007645"/>
    </source>
</evidence>
<dbReference type="GO" id="GO:0005840">
    <property type="term" value="C:ribosome"/>
    <property type="evidence" value="ECO:0007669"/>
    <property type="project" value="UniProtKB-KW"/>
</dbReference>
<keyword evidence="3 4" id="KW-0687">Ribonucleoprotein</keyword>
<accession>A0A843UJF0</accession>
<dbReference type="PANTHER" id="PTHR18804">
    <property type="entry name" value="RIBOSOMAL PROTEIN"/>
    <property type="match status" value="1"/>
</dbReference>
<proteinExistence type="inferred from homology"/>
<reference evidence="6" key="1">
    <citation type="submission" date="2017-07" db="EMBL/GenBank/DDBJ databases">
        <title>Taro Niue Genome Assembly and Annotation.</title>
        <authorList>
            <person name="Atibalentja N."/>
            <person name="Keating K."/>
            <person name="Fields C.J."/>
        </authorList>
    </citation>
    <scope>NUCLEOTIDE SEQUENCE</scope>
    <source>
        <strain evidence="6">Niue_2</strain>
        <tissue evidence="6">Leaf</tissue>
    </source>
</reference>
<dbReference type="AlphaFoldDB" id="A0A843UJF0"/>
<evidence type="ECO:0000256" key="3">
    <source>
        <dbReference type="ARBA" id="ARBA00023274"/>
    </source>
</evidence>
<dbReference type="InterPro" id="IPR035977">
    <property type="entry name" value="Ribosomal_bL36_sp"/>
</dbReference>
<evidence type="ECO:0000256" key="4">
    <source>
        <dbReference type="RuleBase" id="RU000570"/>
    </source>
</evidence>
<comment type="similarity">
    <text evidence="1 4">Belongs to the bacterial ribosomal protein bL36 family.</text>
</comment>
<dbReference type="GO" id="GO:0006412">
    <property type="term" value="P:translation"/>
    <property type="evidence" value="ECO:0007669"/>
    <property type="project" value="InterPro"/>
</dbReference>
<dbReference type="PANTHER" id="PTHR18804:SF16">
    <property type="entry name" value="RIBOSOMAL PROTEIN"/>
    <property type="match status" value="1"/>
</dbReference>
<evidence type="ECO:0000256" key="2">
    <source>
        <dbReference type="ARBA" id="ARBA00022980"/>
    </source>
</evidence>
<dbReference type="GO" id="GO:0003735">
    <property type="term" value="F:structural constituent of ribosome"/>
    <property type="evidence" value="ECO:0007669"/>
    <property type="project" value="InterPro"/>
</dbReference>
<dbReference type="Proteomes" id="UP000652761">
    <property type="component" value="Unassembled WGS sequence"/>
</dbReference>
<feature type="region of interest" description="Disordered" evidence="5">
    <location>
        <begin position="1"/>
        <end position="20"/>
    </location>
</feature>
<feature type="compositionally biased region" description="Polar residues" evidence="5">
    <location>
        <begin position="145"/>
        <end position="157"/>
    </location>
</feature>
<protein>
    <recommendedName>
        <fullName evidence="4">Ribosomal protein</fullName>
    </recommendedName>
</protein>
<dbReference type="HAMAP" id="MF_00251">
    <property type="entry name" value="Ribosomal_bL36"/>
    <property type="match status" value="1"/>
</dbReference>
<gene>
    <name evidence="6" type="ORF">Taro_012515</name>
</gene>